<dbReference type="InterPro" id="IPR000157">
    <property type="entry name" value="TIR_dom"/>
</dbReference>
<name>X1JX17_9ZZZZ</name>
<feature type="non-terminal residue" evidence="2">
    <location>
        <position position="237"/>
    </location>
</feature>
<protein>
    <recommendedName>
        <fullName evidence="1">TIR domain-containing protein</fullName>
    </recommendedName>
</protein>
<accession>X1JX17</accession>
<dbReference type="Pfam" id="PF13676">
    <property type="entry name" value="TIR_2"/>
    <property type="match status" value="1"/>
</dbReference>
<dbReference type="GO" id="GO:0007165">
    <property type="term" value="P:signal transduction"/>
    <property type="evidence" value="ECO:0007669"/>
    <property type="project" value="InterPro"/>
</dbReference>
<dbReference type="EMBL" id="BARU01037229">
    <property type="protein sequence ID" value="GAH85935.1"/>
    <property type="molecule type" value="Genomic_DNA"/>
</dbReference>
<organism evidence="2">
    <name type="scientific">marine sediment metagenome</name>
    <dbReference type="NCBI Taxonomy" id="412755"/>
    <lineage>
        <taxon>unclassified sequences</taxon>
        <taxon>metagenomes</taxon>
        <taxon>ecological metagenomes</taxon>
    </lineage>
</organism>
<evidence type="ECO:0000259" key="1">
    <source>
        <dbReference type="Pfam" id="PF13676"/>
    </source>
</evidence>
<feature type="domain" description="TIR" evidence="1">
    <location>
        <begin position="4"/>
        <end position="84"/>
    </location>
</feature>
<dbReference type="AlphaFoldDB" id="X1JX17"/>
<evidence type="ECO:0000313" key="2">
    <source>
        <dbReference type="EMBL" id="GAH85935.1"/>
    </source>
</evidence>
<reference evidence="2" key="1">
    <citation type="journal article" date="2014" name="Front. Microbiol.">
        <title>High frequency of phylogenetically diverse reductive dehalogenase-homologous genes in deep subseafloor sedimentary metagenomes.</title>
        <authorList>
            <person name="Kawai M."/>
            <person name="Futagami T."/>
            <person name="Toyoda A."/>
            <person name="Takaki Y."/>
            <person name="Nishi S."/>
            <person name="Hori S."/>
            <person name="Arai W."/>
            <person name="Tsubouchi T."/>
            <person name="Morono Y."/>
            <person name="Uchiyama I."/>
            <person name="Ito T."/>
            <person name="Fujiyama A."/>
            <person name="Inagaki F."/>
            <person name="Takami H."/>
        </authorList>
    </citation>
    <scope>NUCLEOTIDE SEQUENCE</scope>
    <source>
        <strain evidence="2">Expedition CK06-06</strain>
    </source>
</reference>
<comment type="caution">
    <text evidence="2">The sequence shown here is derived from an EMBL/GenBank/DDBJ whole genome shotgun (WGS) entry which is preliminary data.</text>
</comment>
<dbReference type="InterPro" id="IPR035897">
    <property type="entry name" value="Toll_tir_struct_dom_sf"/>
</dbReference>
<gene>
    <name evidence="2" type="ORF">S03H2_58049</name>
</gene>
<proteinExistence type="predicted"/>
<sequence length="237" mass="27348">MDKVFITHSRHDAPILTHITELVKTVGVEPILYQYEYMHTATAWQEIRDDIRRSHAVFVVLSNNLNSSAHTQNWVGWEVGVACAFNKRVWVFEELYRTVSFPIPYLTDYVAYELSNPQLRQLISAVARGYNLEPQLMSTVGVGGLGALFFGWPGLVIGAIIGNIVGKPEQAPYIDLMCYHLDCKTSFRMYVWLDELECPACRRTLRFRREEHKDGGSIIYPSPCPYELTYTHYVWYD</sequence>
<dbReference type="SUPFAM" id="SSF52200">
    <property type="entry name" value="Toll/Interleukin receptor TIR domain"/>
    <property type="match status" value="1"/>
</dbReference>
<dbReference type="Gene3D" id="3.40.50.10140">
    <property type="entry name" value="Toll/interleukin-1 receptor homology (TIR) domain"/>
    <property type="match status" value="1"/>
</dbReference>